<evidence type="ECO:0000313" key="4">
    <source>
        <dbReference type="Proteomes" id="UP000059419"/>
    </source>
</evidence>
<feature type="coiled-coil region" evidence="2">
    <location>
        <begin position="185"/>
        <end position="212"/>
    </location>
</feature>
<reference evidence="4" key="1">
    <citation type="submission" date="2015-11" db="EMBL/GenBank/DDBJ databases">
        <authorList>
            <person name="Blom J."/>
        </authorList>
    </citation>
    <scope>NUCLEOTIDE SEQUENCE [LARGE SCALE GENOMIC DNA]</scope>
</reference>
<gene>
    <name evidence="3" type="ORF">EM595_1418</name>
</gene>
<dbReference type="Gene3D" id="1.10.10.10">
    <property type="entry name" value="Winged helix-like DNA-binding domain superfamily/Winged helix DNA-binding domain"/>
    <property type="match status" value="2"/>
</dbReference>
<name>A0A0U5GKH6_9GAMM</name>
<dbReference type="NCBIfam" id="NF008413">
    <property type="entry name" value="PRK11239.1"/>
    <property type="match status" value="1"/>
</dbReference>
<protein>
    <submittedName>
        <fullName evidence="3">UPF0502 protein</fullName>
    </submittedName>
</protein>
<dbReference type="InterPro" id="IPR036388">
    <property type="entry name" value="WH-like_DNA-bd_sf"/>
</dbReference>
<sequence>MKIDLSAHEARVIGAMLEKQVTTPDQYPLSINGVLAACNQKSNRDPVLTLNERQVQDTLDLLVKKHLLSTQSGFGQRVVKYEQRFCNSAFGDLKFTAGEVAIVTLLLLRGAQTPGELRSRSGRLHEFSDMAEVEATLETLASREDGPFVLRLPREAGKRESRYAHLFSGQPDVTPSAEPVMAAEESDMAQRITQLEQEMATIKQQLAALMAEKGARYDD</sequence>
<evidence type="ECO:0000256" key="1">
    <source>
        <dbReference type="HAMAP-Rule" id="MF_01584"/>
    </source>
</evidence>
<comment type="similarity">
    <text evidence="1">Belongs to the UPF0502 family.</text>
</comment>
<keyword evidence="2" id="KW-0175">Coiled coil</keyword>
<dbReference type="SUPFAM" id="SSF46785">
    <property type="entry name" value="Winged helix' DNA-binding domain"/>
    <property type="match status" value="2"/>
</dbReference>
<dbReference type="PATRIC" id="fig|1619313.3.peg.1471"/>
<dbReference type="RefSeq" id="WP_067429564.1">
    <property type="nucleotide sequence ID" value="NZ_CP072598.1"/>
</dbReference>
<evidence type="ECO:0000256" key="2">
    <source>
        <dbReference type="SAM" id="Coils"/>
    </source>
</evidence>
<proteinExistence type="inferred from homology"/>
<dbReference type="KEGG" id="ege:EM595_1418"/>
<dbReference type="AlphaFoldDB" id="A0A0U5GKH6"/>
<evidence type="ECO:0000313" key="3">
    <source>
        <dbReference type="EMBL" id="CUU23652.1"/>
    </source>
</evidence>
<dbReference type="InterPro" id="IPR007432">
    <property type="entry name" value="DUF480"/>
</dbReference>
<dbReference type="InterPro" id="IPR036390">
    <property type="entry name" value="WH_DNA-bd_sf"/>
</dbReference>
<dbReference type="HAMAP" id="MF_01584">
    <property type="entry name" value="UPF0502"/>
    <property type="match status" value="1"/>
</dbReference>
<dbReference type="PANTHER" id="PTHR38768:SF1">
    <property type="entry name" value="UPF0502 PROTEIN YCEH"/>
    <property type="match status" value="1"/>
</dbReference>
<accession>A0A0U5GKH6</accession>
<dbReference type="STRING" id="1619313.EM595_1418"/>
<dbReference type="Proteomes" id="UP000059419">
    <property type="component" value="Chromosome 1"/>
</dbReference>
<keyword evidence="4" id="KW-1185">Reference proteome</keyword>
<dbReference type="PANTHER" id="PTHR38768">
    <property type="entry name" value="UPF0502 PROTEIN YCEH"/>
    <property type="match status" value="1"/>
</dbReference>
<dbReference type="EMBL" id="LN907827">
    <property type="protein sequence ID" value="CUU23652.1"/>
    <property type="molecule type" value="Genomic_DNA"/>
</dbReference>
<organism evidence="3 4">
    <name type="scientific">Duffyella gerundensis</name>
    <dbReference type="NCBI Taxonomy" id="1619313"/>
    <lineage>
        <taxon>Bacteria</taxon>
        <taxon>Pseudomonadati</taxon>
        <taxon>Pseudomonadota</taxon>
        <taxon>Gammaproteobacteria</taxon>
        <taxon>Enterobacterales</taxon>
        <taxon>Erwiniaceae</taxon>
        <taxon>Duffyella</taxon>
    </lineage>
</organism>
<dbReference type="Pfam" id="PF04337">
    <property type="entry name" value="DUF480"/>
    <property type="match status" value="1"/>
</dbReference>
<dbReference type="OrthoDB" id="9784785at2"/>